<name>A0A255ZAH6_9FLAO</name>
<dbReference type="Gene3D" id="3.40.50.720">
    <property type="entry name" value="NAD(P)-binding Rossmann-like Domain"/>
    <property type="match status" value="1"/>
</dbReference>
<dbReference type="Gene3D" id="3.90.25.10">
    <property type="entry name" value="UDP-galactose 4-epimerase, domain 1"/>
    <property type="match status" value="1"/>
</dbReference>
<dbReference type="EMBL" id="NOXV01000212">
    <property type="protein sequence ID" value="OYQ38563.1"/>
    <property type="molecule type" value="Genomic_DNA"/>
</dbReference>
<sequence>MGKILVTGATGTIGRLVVKHLQRLNAAYLAGTRKPEGENDVYFDFNDPSSFEKATEGADKVFVLGPPLVLGLDAIITPFLDFLKGRGIKRIVYFSAYQADKMKGLDFHPKLEQKVKDDGFDYTILRPTFFAQNFKNYEGDNIAQRNIIFMPAGDGKASFIDADNVAEVAALALTQDGHSGKAYELTGPVTVSYDDVAALLSEITGRTISYPKPGNEEFKSVLVSSGAPEFIADYLISVYGTIAAGNVDSVTDDYKKVTGKEPTPIRKVLEQDFA</sequence>
<organism evidence="2 3">
    <name type="scientific">Flavobacterium cyanobacteriorum</name>
    <dbReference type="NCBI Taxonomy" id="2022802"/>
    <lineage>
        <taxon>Bacteria</taxon>
        <taxon>Pseudomonadati</taxon>
        <taxon>Bacteroidota</taxon>
        <taxon>Flavobacteriia</taxon>
        <taxon>Flavobacteriales</taxon>
        <taxon>Flavobacteriaceae</taxon>
        <taxon>Flavobacterium</taxon>
    </lineage>
</organism>
<dbReference type="Proteomes" id="UP000216605">
    <property type="component" value="Unassembled WGS sequence"/>
</dbReference>
<protein>
    <recommendedName>
        <fullName evidence="1">NmrA-like domain-containing protein</fullName>
    </recommendedName>
</protein>
<dbReference type="AlphaFoldDB" id="A0A255ZAH6"/>
<comment type="caution">
    <text evidence="2">The sequence shown here is derived from an EMBL/GenBank/DDBJ whole genome shotgun (WGS) entry which is preliminary data.</text>
</comment>
<dbReference type="InterPro" id="IPR008030">
    <property type="entry name" value="NmrA-like"/>
</dbReference>
<evidence type="ECO:0000313" key="2">
    <source>
        <dbReference type="EMBL" id="OYQ38563.1"/>
    </source>
</evidence>
<evidence type="ECO:0000259" key="1">
    <source>
        <dbReference type="Pfam" id="PF05368"/>
    </source>
</evidence>
<dbReference type="InterPro" id="IPR051604">
    <property type="entry name" value="Ergot_Alk_Oxidoreductase"/>
</dbReference>
<dbReference type="InterPro" id="IPR036291">
    <property type="entry name" value="NAD(P)-bd_dom_sf"/>
</dbReference>
<dbReference type="Pfam" id="PF05368">
    <property type="entry name" value="NmrA"/>
    <property type="match status" value="1"/>
</dbReference>
<dbReference type="PANTHER" id="PTHR43162:SF1">
    <property type="entry name" value="PRESTALK A DIFFERENTIATION PROTEIN A"/>
    <property type="match status" value="1"/>
</dbReference>
<dbReference type="SUPFAM" id="SSF51735">
    <property type="entry name" value="NAD(P)-binding Rossmann-fold domains"/>
    <property type="match status" value="1"/>
</dbReference>
<proteinExistence type="predicted"/>
<dbReference type="CDD" id="cd05269">
    <property type="entry name" value="TMR_SDR_a"/>
    <property type="match status" value="1"/>
</dbReference>
<reference evidence="2 3" key="1">
    <citation type="submission" date="2017-07" db="EMBL/GenBank/DDBJ databases">
        <title>Flavobacterium cyanobacteriorum sp. nov., isolated from cyanobacterial aggregates in a eutrophic lake.</title>
        <authorList>
            <person name="Cai H."/>
        </authorList>
    </citation>
    <scope>NUCLEOTIDE SEQUENCE [LARGE SCALE GENOMIC DNA]</scope>
    <source>
        <strain evidence="2 3">TH021</strain>
    </source>
</reference>
<dbReference type="OrthoDB" id="2149806at2"/>
<gene>
    <name evidence="2" type="ORF">CHU92_04765</name>
</gene>
<evidence type="ECO:0000313" key="3">
    <source>
        <dbReference type="Proteomes" id="UP000216605"/>
    </source>
</evidence>
<accession>A0A255ZAH6</accession>
<dbReference type="RefSeq" id="WP_094413136.1">
    <property type="nucleotide sequence ID" value="NZ_NOXV01000212.1"/>
</dbReference>
<keyword evidence="3" id="KW-1185">Reference proteome</keyword>
<feature type="domain" description="NmrA-like" evidence="1">
    <location>
        <begin position="3"/>
        <end position="245"/>
    </location>
</feature>
<dbReference type="PANTHER" id="PTHR43162">
    <property type="match status" value="1"/>
</dbReference>